<dbReference type="EMBL" id="NRSD01000021">
    <property type="protein sequence ID" value="MBK1646168.1"/>
    <property type="molecule type" value="Genomic_DNA"/>
</dbReference>
<dbReference type="PRINTS" id="PR00081">
    <property type="entry name" value="GDHRDH"/>
</dbReference>
<dbReference type="Proteomes" id="UP001138802">
    <property type="component" value="Unassembled WGS sequence"/>
</dbReference>
<proteinExistence type="inferred from homology"/>
<dbReference type="Pfam" id="PF00106">
    <property type="entry name" value="adh_short"/>
    <property type="match status" value="1"/>
</dbReference>
<organism evidence="5 6">
    <name type="scientific">Thiocapsa imhoffii</name>
    <dbReference type="NCBI Taxonomy" id="382777"/>
    <lineage>
        <taxon>Bacteria</taxon>
        <taxon>Pseudomonadati</taxon>
        <taxon>Pseudomonadota</taxon>
        <taxon>Gammaproteobacteria</taxon>
        <taxon>Chromatiales</taxon>
        <taxon>Chromatiaceae</taxon>
        <taxon>Thiocapsa</taxon>
    </lineage>
</organism>
<comment type="similarity">
    <text evidence="2">Belongs to the short-chain dehydrogenases/reductases (SDR) family.</text>
</comment>
<name>A0A9X0WKE7_9GAMM</name>
<evidence type="ECO:0000313" key="6">
    <source>
        <dbReference type="Proteomes" id="UP001138802"/>
    </source>
</evidence>
<reference evidence="5 6" key="1">
    <citation type="journal article" date="2020" name="Microorganisms">
        <title>Osmotic Adaptation and Compatible Solute Biosynthesis of Phototrophic Bacteria as Revealed from Genome Analyses.</title>
        <authorList>
            <person name="Imhoff J.F."/>
            <person name="Rahn T."/>
            <person name="Kunzel S."/>
            <person name="Keller A."/>
            <person name="Neulinger S.C."/>
        </authorList>
    </citation>
    <scope>NUCLEOTIDE SEQUENCE [LARGE SCALE GENOMIC DNA]</scope>
    <source>
        <strain evidence="5 6">DSM 21303</strain>
    </source>
</reference>
<dbReference type="Gene3D" id="3.40.50.720">
    <property type="entry name" value="NAD(P)-binding Rossmann-like Domain"/>
    <property type="match status" value="1"/>
</dbReference>
<dbReference type="PANTHER" id="PTHR43899">
    <property type="entry name" value="RH59310P"/>
    <property type="match status" value="1"/>
</dbReference>
<dbReference type="PIRSF" id="PIRSF000126">
    <property type="entry name" value="11-beta-HSD1"/>
    <property type="match status" value="1"/>
</dbReference>
<keyword evidence="3" id="KW-0560">Oxidoreductase</keyword>
<dbReference type="PANTHER" id="PTHR43899:SF13">
    <property type="entry name" value="RH59310P"/>
    <property type="match status" value="1"/>
</dbReference>
<evidence type="ECO:0000259" key="4">
    <source>
        <dbReference type="SMART" id="SM00822"/>
    </source>
</evidence>
<dbReference type="SMART" id="SM00822">
    <property type="entry name" value="PKS_KR"/>
    <property type="match status" value="1"/>
</dbReference>
<comment type="caution">
    <text evidence="5">The sequence shown here is derived from an EMBL/GenBank/DDBJ whole genome shotgun (WGS) entry which is preliminary data.</text>
</comment>
<comment type="subcellular location">
    <subcellularLocation>
        <location evidence="1">Endoplasmic reticulum</location>
    </subcellularLocation>
</comment>
<dbReference type="InterPro" id="IPR020904">
    <property type="entry name" value="Sc_DH/Rdtase_CS"/>
</dbReference>
<evidence type="ECO:0000313" key="5">
    <source>
        <dbReference type="EMBL" id="MBK1646168.1"/>
    </source>
</evidence>
<dbReference type="InterPro" id="IPR002347">
    <property type="entry name" value="SDR_fam"/>
</dbReference>
<dbReference type="GO" id="GO:0016491">
    <property type="term" value="F:oxidoreductase activity"/>
    <property type="evidence" value="ECO:0007669"/>
    <property type="project" value="UniProtKB-KW"/>
</dbReference>
<feature type="domain" description="Ketoreductase" evidence="4">
    <location>
        <begin position="13"/>
        <end position="189"/>
    </location>
</feature>
<dbReference type="InterPro" id="IPR036291">
    <property type="entry name" value="NAD(P)-bd_dom_sf"/>
</dbReference>
<dbReference type="PROSITE" id="PS00061">
    <property type="entry name" value="ADH_SHORT"/>
    <property type="match status" value="1"/>
</dbReference>
<keyword evidence="6" id="KW-1185">Reference proteome</keyword>
<dbReference type="AlphaFoldDB" id="A0A9X0WKE7"/>
<protein>
    <submittedName>
        <fullName evidence="5">Short-chain dehydrogenase</fullName>
    </submittedName>
</protein>
<accession>A0A9X0WKE7</accession>
<evidence type="ECO:0000256" key="3">
    <source>
        <dbReference type="ARBA" id="ARBA00023002"/>
    </source>
</evidence>
<evidence type="ECO:0000256" key="1">
    <source>
        <dbReference type="ARBA" id="ARBA00004240"/>
    </source>
</evidence>
<gene>
    <name evidence="5" type="ORF">CKO25_16250</name>
</gene>
<dbReference type="SUPFAM" id="SSF51735">
    <property type="entry name" value="NAD(P)-binding Rossmann-fold domains"/>
    <property type="match status" value="1"/>
</dbReference>
<dbReference type="RefSeq" id="WP_200388983.1">
    <property type="nucleotide sequence ID" value="NZ_NRSD01000021.1"/>
</dbReference>
<dbReference type="InterPro" id="IPR051019">
    <property type="entry name" value="VLCFA-Steroid_DH"/>
</dbReference>
<evidence type="ECO:0000256" key="2">
    <source>
        <dbReference type="ARBA" id="ARBA00006484"/>
    </source>
</evidence>
<sequence>MSTHPSFLNRYGPWALVTGASDGIGQSFAVALARRGMDVVLVARRREKLESLAQKMRQEHSVQCRVVAADLTTAEGLAAVLEATSELEVGLAVCAAGFGTAGPFLDGDLDNELNLLQLNCGATTALSWHFGKRLATRGQGGLILLSSIVAFQGVPRSAHYAASKAYVQTLAEGLQLEWRGRGIDVLAVAPGPVNTGFASRSQLNMGKAESPDVVAEQSLKGLGRGGTVRPGMLSKLLGYSLAMTPRWGRTRIMGLVMRGMTRHQHA</sequence>
<dbReference type="InterPro" id="IPR057326">
    <property type="entry name" value="KR_dom"/>
</dbReference>